<protein>
    <recommendedName>
        <fullName evidence="2">SnoaL-like domain-containing protein</fullName>
    </recommendedName>
</protein>
<dbReference type="AlphaFoldDB" id="A0A3B1AEY0"/>
<organism evidence="1">
    <name type="scientific">hydrothermal vent metagenome</name>
    <dbReference type="NCBI Taxonomy" id="652676"/>
    <lineage>
        <taxon>unclassified sequences</taxon>
        <taxon>metagenomes</taxon>
        <taxon>ecological metagenomes</taxon>
    </lineage>
</organism>
<name>A0A3B1AEY0_9ZZZZ</name>
<sequence>MLDFHKQIPGGHFETFYFLAHNDQSIAKWHMKNATNDVIGDGISYCQYTNTGKLKSMIGFFETP</sequence>
<proteinExistence type="predicted"/>
<evidence type="ECO:0000313" key="1">
    <source>
        <dbReference type="EMBL" id="VAW91176.1"/>
    </source>
</evidence>
<dbReference type="Gene3D" id="3.10.450.50">
    <property type="match status" value="1"/>
</dbReference>
<accession>A0A3B1AEY0</accession>
<reference evidence="1" key="1">
    <citation type="submission" date="2018-06" db="EMBL/GenBank/DDBJ databases">
        <authorList>
            <person name="Zhirakovskaya E."/>
        </authorList>
    </citation>
    <scope>NUCLEOTIDE SEQUENCE</scope>
</reference>
<dbReference type="EMBL" id="UOFS01000006">
    <property type="protein sequence ID" value="VAW91176.1"/>
    <property type="molecule type" value="Genomic_DNA"/>
</dbReference>
<gene>
    <name evidence="1" type="ORF">MNBD_GAMMA22-2660</name>
</gene>
<evidence type="ECO:0008006" key="2">
    <source>
        <dbReference type="Google" id="ProtNLM"/>
    </source>
</evidence>